<dbReference type="GO" id="GO:0005886">
    <property type="term" value="C:plasma membrane"/>
    <property type="evidence" value="ECO:0007669"/>
    <property type="project" value="UniProtKB-SubCell"/>
</dbReference>
<keyword evidence="3" id="KW-1003">Cell membrane</keyword>
<evidence type="ECO:0000256" key="5">
    <source>
        <dbReference type="ARBA" id="ARBA00022989"/>
    </source>
</evidence>
<evidence type="ECO:0000256" key="7">
    <source>
        <dbReference type="SAM" id="Phobius"/>
    </source>
</evidence>
<name>A0A6A8DEA5_9BACI</name>
<feature type="transmembrane region" description="Helical" evidence="7">
    <location>
        <begin position="28"/>
        <end position="48"/>
    </location>
</feature>
<evidence type="ECO:0000256" key="4">
    <source>
        <dbReference type="ARBA" id="ARBA00022692"/>
    </source>
</evidence>
<keyword evidence="4 7" id="KW-0812">Transmembrane</keyword>
<keyword evidence="6 7" id="KW-0472">Membrane</keyword>
<dbReference type="EMBL" id="WJNG01000010">
    <property type="protein sequence ID" value="MRH43580.1"/>
    <property type="molecule type" value="Genomic_DNA"/>
</dbReference>
<comment type="subcellular location">
    <subcellularLocation>
        <location evidence="1">Cell membrane</location>
        <topology evidence="1">Multi-pass membrane protein</topology>
    </subcellularLocation>
</comment>
<sequence>MVIPYVVVIILFSLGIYTVISKKNLIKMVIGFTIVESSLILLLILIGYKPSGTAPILDRQYEIVVDPIPQALALTTIIIGGSVTAVMLALVIKIYKRYGTLNVDELRKLRG</sequence>
<evidence type="ECO:0000256" key="1">
    <source>
        <dbReference type="ARBA" id="ARBA00004651"/>
    </source>
</evidence>
<gene>
    <name evidence="8" type="ORF">GH741_12905</name>
</gene>
<keyword evidence="5 7" id="KW-1133">Transmembrane helix</keyword>
<dbReference type="Pfam" id="PF00420">
    <property type="entry name" value="Oxidored_q2"/>
    <property type="match status" value="1"/>
</dbReference>
<organism evidence="8 9">
    <name type="scientific">Aquibacillus halophilus</name>
    <dbReference type="NCBI Taxonomy" id="930132"/>
    <lineage>
        <taxon>Bacteria</taxon>
        <taxon>Bacillati</taxon>
        <taxon>Bacillota</taxon>
        <taxon>Bacilli</taxon>
        <taxon>Bacillales</taxon>
        <taxon>Bacillaceae</taxon>
        <taxon>Aquibacillus</taxon>
    </lineage>
</organism>
<comment type="caution">
    <text evidence="8">The sequence shown here is derived from an EMBL/GenBank/DDBJ whole genome shotgun (WGS) entry which is preliminary data.</text>
</comment>
<dbReference type="InterPro" id="IPR050601">
    <property type="entry name" value="CPA3_antiporter_subunitC"/>
</dbReference>
<feature type="transmembrane region" description="Helical" evidence="7">
    <location>
        <begin position="68"/>
        <end position="92"/>
    </location>
</feature>
<dbReference type="AlphaFoldDB" id="A0A6A8DEA5"/>
<keyword evidence="9" id="KW-1185">Reference proteome</keyword>
<evidence type="ECO:0000313" key="8">
    <source>
        <dbReference type="EMBL" id="MRH43580.1"/>
    </source>
</evidence>
<feature type="transmembrane region" description="Helical" evidence="7">
    <location>
        <begin position="6"/>
        <end position="21"/>
    </location>
</feature>
<protein>
    <submittedName>
        <fullName evidence="8">Cation:proton antiporter</fullName>
    </submittedName>
</protein>
<evidence type="ECO:0000256" key="6">
    <source>
        <dbReference type="ARBA" id="ARBA00023136"/>
    </source>
</evidence>
<dbReference type="PANTHER" id="PTHR34583:SF2">
    <property type="entry name" value="ANTIPORTER SUBUNIT MNHC2-RELATED"/>
    <property type="match status" value="1"/>
</dbReference>
<dbReference type="PANTHER" id="PTHR34583">
    <property type="entry name" value="ANTIPORTER SUBUNIT MNHC2-RELATED"/>
    <property type="match status" value="1"/>
</dbReference>
<dbReference type="InterPro" id="IPR039428">
    <property type="entry name" value="NUOK/Mnh_C1-like"/>
</dbReference>
<dbReference type="Proteomes" id="UP000799092">
    <property type="component" value="Unassembled WGS sequence"/>
</dbReference>
<reference evidence="8" key="1">
    <citation type="submission" date="2019-11" db="EMBL/GenBank/DDBJ databases">
        <authorList>
            <person name="Li J."/>
        </authorList>
    </citation>
    <scope>NUCLEOTIDE SEQUENCE</scope>
    <source>
        <strain evidence="8">B6B</strain>
    </source>
</reference>
<dbReference type="Gene3D" id="1.10.287.3510">
    <property type="match status" value="1"/>
</dbReference>
<evidence type="ECO:0000256" key="3">
    <source>
        <dbReference type="ARBA" id="ARBA00022475"/>
    </source>
</evidence>
<comment type="similarity">
    <text evidence="2">Belongs to the CPA3 antiporters (TC 2.A.63) subunit C family.</text>
</comment>
<evidence type="ECO:0000256" key="2">
    <source>
        <dbReference type="ARBA" id="ARBA00010388"/>
    </source>
</evidence>
<proteinExistence type="inferred from homology"/>
<dbReference type="RefSeq" id="WP_205677335.1">
    <property type="nucleotide sequence ID" value="NZ_WJNG01000010.1"/>
</dbReference>
<accession>A0A6A8DEA5</accession>
<evidence type="ECO:0000313" key="9">
    <source>
        <dbReference type="Proteomes" id="UP000799092"/>
    </source>
</evidence>